<reference evidence="2 4" key="1">
    <citation type="submission" date="2019-09" db="EMBL/GenBank/DDBJ databases">
        <title>Genome sequence of Clostridium sp. EA1.</title>
        <authorList>
            <person name="Poehlein A."/>
            <person name="Bengelsdorf F.R."/>
            <person name="Daniel R."/>
        </authorList>
    </citation>
    <scope>NUCLEOTIDE SEQUENCE [LARGE SCALE GENOMIC DNA]</scope>
    <source>
        <strain evidence="2 4">EA1</strain>
    </source>
</reference>
<accession>A0A7G8T9Z9</accession>
<dbReference type="Proteomes" id="UP000469440">
    <property type="component" value="Unassembled WGS sequence"/>
</dbReference>
<dbReference type="KEGG" id="cfem:HCR03_17620"/>
<dbReference type="EMBL" id="VWXL01000012">
    <property type="protein sequence ID" value="MVB09686.1"/>
    <property type="molecule type" value="Genomic_DNA"/>
</dbReference>
<accession>A0A6N8HV83</accession>
<evidence type="ECO:0000313" key="2">
    <source>
        <dbReference type="EMBL" id="MVB09686.1"/>
    </source>
</evidence>
<feature type="domain" description="DUF4183" evidence="1">
    <location>
        <begin position="52"/>
        <end position="106"/>
    </location>
</feature>
<dbReference type="Pfam" id="PF13799">
    <property type="entry name" value="DUF4183"/>
    <property type="match status" value="1"/>
</dbReference>
<evidence type="ECO:0000259" key="1">
    <source>
        <dbReference type="Pfam" id="PF13799"/>
    </source>
</evidence>
<dbReference type="InterPro" id="IPR025237">
    <property type="entry name" value="DUF4183"/>
</dbReference>
<reference evidence="3 5" key="2">
    <citation type="submission" date="2020-08" db="EMBL/GenBank/DDBJ databases">
        <title>The isolate Caproiciproducens sp. 7D4C2 produces n-caproate at mildly acidic conditions from hexoses: genome and rBOX comparison with related strains and chain-elongating bacteria.</title>
        <authorList>
            <person name="Esquivel-Elizondo S."/>
            <person name="Bagci C."/>
            <person name="Temovska M."/>
            <person name="Jeon B.S."/>
            <person name="Bessarab I."/>
            <person name="Williams R.B.H."/>
            <person name="Huson D.H."/>
            <person name="Angenent L.T."/>
        </authorList>
    </citation>
    <scope>NUCLEOTIDE SEQUENCE [LARGE SCALE GENOMIC DNA]</scope>
    <source>
        <strain evidence="3 5">7D4C2</strain>
    </source>
</reference>
<name>A0A6N8HV83_9FIRM</name>
<keyword evidence="4" id="KW-1185">Reference proteome</keyword>
<evidence type="ECO:0000313" key="5">
    <source>
        <dbReference type="Proteomes" id="UP000515909"/>
    </source>
</evidence>
<dbReference type="Proteomes" id="UP000515909">
    <property type="component" value="Chromosome"/>
</dbReference>
<dbReference type="EMBL" id="CP060286">
    <property type="protein sequence ID" value="QNK40440.1"/>
    <property type="molecule type" value="Genomic_DNA"/>
</dbReference>
<dbReference type="RefSeq" id="WP_066643783.1">
    <property type="nucleotide sequence ID" value="NZ_CP060286.1"/>
</dbReference>
<gene>
    <name evidence="2" type="ORF">CAFE_03510</name>
    <name evidence="3" type="ORF">HCR03_17620</name>
</gene>
<organism evidence="2 4">
    <name type="scientific">Caproicibacter fermentans</name>
    <dbReference type="NCBI Taxonomy" id="2576756"/>
    <lineage>
        <taxon>Bacteria</taxon>
        <taxon>Bacillati</taxon>
        <taxon>Bacillota</taxon>
        <taxon>Clostridia</taxon>
        <taxon>Eubacteriales</taxon>
        <taxon>Acutalibacteraceae</taxon>
        <taxon>Caproicibacter</taxon>
    </lineage>
</organism>
<evidence type="ECO:0000313" key="3">
    <source>
        <dbReference type="EMBL" id="QNK40440.1"/>
    </source>
</evidence>
<sequence length="119" mass="12156">MAIKLFQLASTSSSILDTNYFTTVTASTPIAVNASATWSAARWSTGSGATATGFASPGVDGKYQMFINGVLQQSTNVTVVTDSSVHFVNNGTATYTIASGTPITLTLGKLGSTGKVVVP</sequence>
<proteinExistence type="predicted"/>
<dbReference type="AlphaFoldDB" id="A0A6N8HV83"/>
<protein>
    <submittedName>
        <fullName evidence="3">DUF4183 domain-containing protein</fullName>
    </submittedName>
</protein>
<evidence type="ECO:0000313" key="4">
    <source>
        <dbReference type="Proteomes" id="UP000469440"/>
    </source>
</evidence>